<gene>
    <name evidence="10" type="ORF">FEV51_08380</name>
</gene>
<dbReference type="PROSITE" id="PS00211">
    <property type="entry name" value="ABC_TRANSPORTER_1"/>
    <property type="match status" value="1"/>
</dbReference>
<comment type="caution">
    <text evidence="10">The sequence shown here is derived from an EMBL/GenBank/DDBJ whole genome shotgun (WGS) entry which is preliminary data.</text>
</comment>
<dbReference type="EMBL" id="VCAO01000003">
    <property type="protein sequence ID" value="TMM48288.1"/>
    <property type="molecule type" value="Genomic_DNA"/>
</dbReference>
<evidence type="ECO:0000256" key="6">
    <source>
        <dbReference type="ARBA" id="ARBA00023136"/>
    </source>
</evidence>
<organism evidence="10 11">
    <name type="scientific">Qipengyuania marisflavi</name>
    <dbReference type="NCBI Taxonomy" id="2486356"/>
    <lineage>
        <taxon>Bacteria</taxon>
        <taxon>Pseudomonadati</taxon>
        <taxon>Pseudomonadota</taxon>
        <taxon>Alphaproteobacteria</taxon>
        <taxon>Sphingomonadales</taxon>
        <taxon>Erythrobacteraceae</taxon>
        <taxon>Qipengyuania</taxon>
    </lineage>
</organism>
<dbReference type="InterPro" id="IPR003439">
    <property type="entry name" value="ABC_transporter-like_ATP-bd"/>
</dbReference>
<keyword evidence="5 7" id="KW-1133">Transmembrane helix</keyword>
<dbReference type="RefSeq" id="WP_138617822.1">
    <property type="nucleotide sequence ID" value="NZ_VCAO01000003.1"/>
</dbReference>
<evidence type="ECO:0000256" key="4">
    <source>
        <dbReference type="ARBA" id="ARBA00022840"/>
    </source>
</evidence>
<comment type="subcellular location">
    <subcellularLocation>
        <location evidence="1">Cell membrane</location>
        <topology evidence="1">Multi-pass membrane protein</topology>
    </subcellularLocation>
</comment>
<dbReference type="InterPro" id="IPR003593">
    <property type="entry name" value="AAA+_ATPase"/>
</dbReference>
<dbReference type="GO" id="GO:0140359">
    <property type="term" value="F:ABC-type transporter activity"/>
    <property type="evidence" value="ECO:0007669"/>
    <property type="project" value="InterPro"/>
</dbReference>
<dbReference type="GO" id="GO:0034040">
    <property type="term" value="F:ATPase-coupled lipid transmembrane transporter activity"/>
    <property type="evidence" value="ECO:0007669"/>
    <property type="project" value="TreeGrafter"/>
</dbReference>
<reference evidence="10 11" key="1">
    <citation type="submission" date="2019-05" db="EMBL/GenBank/DDBJ databases">
        <title>Erythrobacter marisflavi sp. nov., isolated from isolated from water of an estuary environment.</title>
        <authorList>
            <person name="Yoon J.-H."/>
        </authorList>
    </citation>
    <scope>NUCLEOTIDE SEQUENCE [LARGE SCALE GENOMIC DNA]</scope>
    <source>
        <strain evidence="10 11">KEM-5</strain>
    </source>
</reference>
<proteinExistence type="predicted"/>
<evidence type="ECO:0000256" key="7">
    <source>
        <dbReference type="SAM" id="Phobius"/>
    </source>
</evidence>
<dbReference type="Pfam" id="PF00005">
    <property type="entry name" value="ABC_tran"/>
    <property type="match status" value="1"/>
</dbReference>
<dbReference type="Gene3D" id="1.20.1560.10">
    <property type="entry name" value="ABC transporter type 1, transmembrane domain"/>
    <property type="match status" value="1"/>
</dbReference>
<dbReference type="Proteomes" id="UP000309668">
    <property type="component" value="Unassembled WGS sequence"/>
</dbReference>
<dbReference type="InterPro" id="IPR036640">
    <property type="entry name" value="ABC1_TM_sf"/>
</dbReference>
<dbReference type="CDD" id="cd03228">
    <property type="entry name" value="ABCC_MRP_Like"/>
    <property type="match status" value="1"/>
</dbReference>
<evidence type="ECO:0000313" key="10">
    <source>
        <dbReference type="EMBL" id="TMM48288.1"/>
    </source>
</evidence>
<dbReference type="GO" id="GO:0016887">
    <property type="term" value="F:ATP hydrolysis activity"/>
    <property type="evidence" value="ECO:0007669"/>
    <property type="project" value="InterPro"/>
</dbReference>
<dbReference type="AlphaFoldDB" id="A0A5S3PB78"/>
<keyword evidence="6 7" id="KW-0472">Membrane</keyword>
<evidence type="ECO:0000256" key="1">
    <source>
        <dbReference type="ARBA" id="ARBA00004651"/>
    </source>
</evidence>
<keyword evidence="2 7" id="KW-0812">Transmembrane</keyword>
<dbReference type="PROSITE" id="PS50893">
    <property type="entry name" value="ABC_TRANSPORTER_2"/>
    <property type="match status" value="1"/>
</dbReference>
<evidence type="ECO:0000256" key="2">
    <source>
        <dbReference type="ARBA" id="ARBA00022692"/>
    </source>
</evidence>
<evidence type="ECO:0000313" key="11">
    <source>
        <dbReference type="Proteomes" id="UP000309668"/>
    </source>
</evidence>
<evidence type="ECO:0000256" key="5">
    <source>
        <dbReference type="ARBA" id="ARBA00022989"/>
    </source>
</evidence>
<dbReference type="Pfam" id="PF00664">
    <property type="entry name" value="ABC_membrane"/>
    <property type="match status" value="1"/>
</dbReference>
<dbReference type="InterPro" id="IPR027417">
    <property type="entry name" value="P-loop_NTPase"/>
</dbReference>
<feature type="transmembrane region" description="Helical" evidence="7">
    <location>
        <begin position="144"/>
        <end position="177"/>
    </location>
</feature>
<protein>
    <submittedName>
        <fullName evidence="10">ABC transporter ATP-binding protein</fullName>
    </submittedName>
</protein>
<feature type="transmembrane region" description="Helical" evidence="7">
    <location>
        <begin position="238"/>
        <end position="264"/>
    </location>
</feature>
<feature type="transmembrane region" description="Helical" evidence="7">
    <location>
        <begin position="56"/>
        <end position="76"/>
    </location>
</feature>
<dbReference type="SMART" id="SM00382">
    <property type="entry name" value="AAA"/>
    <property type="match status" value="1"/>
</dbReference>
<dbReference type="PANTHER" id="PTHR24221">
    <property type="entry name" value="ATP-BINDING CASSETTE SUB-FAMILY B"/>
    <property type="match status" value="1"/>
</dbReference>
<feature type="domain" description="ABC transmembrane type-1" evidence="9">
    <location>
        <begin position="18"/>
        <end position="268"/>
    </location>
</feature>
<name>A0A5S3PB78_9SPHN</name>
<keyword evidence="11" id="KW-1185">Reference proteome</keyword>
<feature type="domain" description="ABC transporter" evidence="8">
    <location>
        <begin position="335"/>
        <end position="557"/>
    </location>
</feature>
<dbReference type="PANTHER" id="PTHR24221:SF654">
    <property type="entry name" value="ATP-BINDING CASSETTE SUB-FAMILY B MEMBER 6"/>
    <property type="match status" value="1"/>
</dbReference>
<dbReference type="GO" id="GO:0005886">
    <property type="term" value="C:plasma membrane"/>
    <property type="evidence" value="ECO:0007669"/>
    <property type="project" value="UniProtKB-SubCell"/>
</dbReference>
<feature type="transmembrane region" description="Helical" evidence="7">
    <location>
        <begin position="270"/>
        <end position="290"/>
    </location>
</feature>
<evidence type="ECO:0000259" key="8">
    <source>
        <dbReference type="PROSITE" id="PS50893"/>
    </source>
</evidence>
<dbReference type="SUPFAM" id="SSF90123">
    <property type="entry name" value="ABC transporter transmembrane region"/>
    <property type="match status" value="1"/>
</dbReference>
<dbReference type="SUPFAM" id="SSF52540">
    <property type="entry name" value="P-loop containing nucleoside triphosphate hydrolases"/>
    <property type="match status" value="1"/>
</dbReference>
<dbReference type="OrthoDB" id="5288711at2"/>
<dbReference type="PROSITE" id="PS50929">
    <property type="entry name" value="ABC_TM1F"/>
    <property type="match status" value="1"/>
</dbReference>
<dbReference type="InterPro" id="IPR011527">
    <property type="entry name" value="ABC1_TM_dom"/>
</dbReference>
<dbReference type="GO" id="GO:0005524">
    <property type="term" value="F:ATP binding"/>
    <property type="evidence" value="ECO:0007669"/>
    <property type="project" value="UniProtKB-KW"/>
</dbReference>
<keyword evidence="4 10" id="KW-0067">ATP-binding</keyword>
<evidence type="ECO:0000256" key="3">
    <source>
        <dbReference type="ARBA" id="ARBA00022741"/>
    </source>
</evidence>
<accession>A0A5S3PB78</accession>
<keyword evidence="3" id="KW-0547">Nucleotide-binding</keyword>
<dbReference type="Gene3D" id="3.40.50.300">
    <property type="entry name" value="P-loop containing nucleotide triphosphate hydrolases"/>
    <property type="match status" value="1"/>
</dbReference>
<dbReference type="InterPro" id="IPR039421">
    <property type="entry name" value="Type_1_exporter"/>
</dbReference>
<evidence type="ECO:0000259" key="9">
    <source>
        <dbReference type="PROSITE" id="PS50929"/>
    </source>
</evidence>
<sequence>MAASWRTLLALAGPRRALALAALTLLVAATEGAGFVLLVPLLEGLQAGGDTALPLRFSLGQLLAGFVLLVGLRAGAEMYRALIAQDLTVAVVDGLRRRAFAALVGAEWKLLARMRHSDTRAMLITTIDRVGHIAAWFADLLRIGLSLIALLLAALAIAPLVSVIGGLAALVTLALYAGLRRHARRLGEATTRSYEAIYRSLEQVLGSLRIIKSFGRERAALADADEAFRALRITERRYILVSGLARAALQIVAAGGLAAALWLAASRWEVPLAILLPLAALAVRAVPLLGSLQATAQEWHHALPALEEARALIDRAEAAAEPPPTLPAPQLTSAIALHGVSLAHAPDRPALRAINLTIAARSTVVLEGPSGAGKSTLADLLGGLLSPDSGTVTVDDTPLIGGARSAWRSRVAYVQQEPVLLAGSVRGNLLWAMPDADEPALQRALEQAHAGFVHDLPGGLDCDLGEAARALSGGEKQRIALARALLRQPDLLILDEATSALDPAAEAEIARAIAGLAGQCTVLVIGHRGAVAQIDGRRIMLEGGRLREQEIAAAPQIQP</sequence>
<dbReference type="InterPro" id="IPR017871">
    <property type="entry name" value="ABC_transporter-like_CS"/>
</dbReference>